<dbReference type="SUPFAM" id="SSF48225">
    <property type="entry name" value="Seven-hairpin glycosidases"/>
    <property type="match status" value="1"/>
</dbReference>
<keyword evidence="3" id="KW-0256">Endoplasmic reticulum</keyword>
<protein>
    <recommendedName>
        <fullName evidence="5">alpha-1,2-Mannosidase</fullName>
        <ecNumber evidence="5">3.2.1.-</ecNumber>
    </recommendedName>
</protein>
<dbReference type="Gene3D" id="1.50.10.10">
    <property type="match status" value="1"/>
</dbReference>
<dbReference type="PRINTS" id="PR00747">
    <property type="entry name" value="GLYHDRLASE47"/>
</dbReference>
<comment type="caution">
    <text evidence="7">The sequence shown here is derived from an EMBL/GenBank/DDBJ whole genome shotgun (WGS) entry which is preliminary data.</text>
</comment>
<evidence type="ECO:0000256" key="2">
    <source>
        <dbReference type="ARBA" id="ARBA00007658"/>
    </source>
</evidence>
<dbReference type="Pfam" id="PF01532">
    <property type="entry name" value="Glyco_hydro_47"/>
    <property type="match status" value="1"/>
</dbReference>
<organism evidence="7 8">
    <name type="scientific">Paratrimastix pyriformis</name>
    <dbReference type="NCBI Taxonomy" id="342808"/>
    <lineage>
        <taxon>Eukaryota</taxon>
        <taxon>Metamonada</taxon>
        <taxon>Preaxostyla</taxon>
        <taxon>Paratrimastigidae</taxon>
        <taxon>Paratrimastix</taxon>
    </lineage>
</organism>
<keyword evidence="5" id="KW-0378">Hydrolase</keyword>
<comment type="similarity">
    <text evidence="2 5">Belongs to the glycosyl hydrolase 47 family.</text>
</comment>
<dbReference type="EMBL" id="JAPMOS010000082">
    <property type="protein sequence ID" value="KAJ4456090.1"/>
    <property type="molecule type" value="Genomic_DNA"/>
</dbReference>
<evidence type="ECO:0000256" key="4">
    <source>
        <dbReference type="ARBA" id="ARBA00023180"/>
    </source>
</evidence>
<dbReference type="InterPro" id="IPR012341">
    <property type="entry name" value="6hp_glycosidase-like_sf"/>
</dbReference>
<evidence type="ECO:0000313" key="8">
    <source>
        <dbReference type="Proteomes" id="UP001141327"/>
    </source>
</evidence>
<feature type="signal peptide" evidence="6">
    <location>
        <begin position="1"/>
        <end position="16"/>
    </location>
</feature>
<keyword evidence="5" id="KW-0326">Glycosidase</keyword>
<evidence type="ECO:0000256" key="6">
    <source>
        <dbReference type="SAM" id="SignalP"/>
    </source>
</evidence>
<dbReference type="EC" id="3.2.1.-" evidence="5"/>
<keyword evidence="8" id="KW-1185">Reference proteome</keyword>
<evidence type="ECO:0000313" key="7">
    <source>
        <dbReference type="EMBL" id="KAJ4456090.1"/>
    </source>
</evidence>
<evidence type="ECO:0000256" key="3">
    <source>
        <dbReference type="ARBA" id="ARBA00022824"/>
    </source>
</evidence>
<sequence>MRWWLFFPMLFVLALSDISEESMLLPEPSQFSDEGLLEGVDNAEQKALRLEVSEMFFHAYGAYMAHGYPADEVTPISCHQRTSYLGFVACVFIKASFFKTRGGLLLFDVLDTLAVMGNMSAFFEAVQLACYDPQIALFFERNKTVSLFEINIRVLGGLLSAHILAEGSFPTYDGCLLEQARRLGQKLVPAFDTPTGIPYGSVNLATGVHKNESALTATATGGTLALEFGLLSSLLKDPQYERLARRAAVALFQRRSNLDLLGNHINIITGSWTHQDAGIGGSMDSYFEYLLKAALVFGDSEYSRMFQTCYKAIMTNLAKGPWYVDVQMSSGQVTWPLFASLQAFWPGLQVVSGPALELTTRPLYGALPEGYNLLTQESQPGQEGYPLRPELAESCLYLYTATHDRLYLKVGRSIVSALQTLRASCGYHGLESVNRRSPRDKMESFFLSETLKYLYLLFSEPPLDPVMCEDDLADSDLDAQSTMSSAIPSPRAVELLTPTTDPDPVVPVLSFPVTPHPTAPSSPVEQDIVDLHPIFHAFTTEAHWVPILPHFVNPSPPTHPPLRTQTAPSPWGMSCPLQGYESKYSADGVDLGSIEGIAPEVPNAPGVAAIRAWLDGLQGKQRA</sequence>
<proteinExistence type="inferred from homology"/>
<name>A0ABQ8UH00_9EUKA</name>
<accession>A0ABQ8UH00</accession>
<keyword evidence="4" id="KW-0325">Glycoprotein</keyword>
<evidence type="ECO:0000256" key="5">
    <source>
        <dbReference type="RuleBase" id="RU361193"/>
    </source>
</evidence>
<dbReference type="InterPro" id="IPR001382">
    <property type="entry name" value="Glyco_hydro_47"/>
</dbReference>
<gene>
    <name evidence="7" type="ORF">PAPYR_8776</name>
</gene>
<dbReference type="InterPro" id="IPR044674">
    <property type="entry name" value="EDEM1/2/3"/>
</dbReference>
<dbReference type="Proteomes" id="UP001141327">
    <property type="component" value="Unassembled WGS sequence"/>
</dbReference>
<dbReference type="PANTHER" id="PTHR45679:SF6">
    <property type="entry name" value="ER DEGRADATION-ENHANCING ALPHA-MANNOSIDASE-LIKE PROTEIN 2"/>
    <property type="match status" value="1"/>
</dbReference>
<feature type="chain" id="PRO_5047009582" description="alpha-1,2-Mannosidase" evidence="6">
    <location>
        <begin position="17"/>
        <end position="623"/>
    </location>
</feature>
<dbReference type="PANTHER" id="PTHR45679">
    <property type="entry name" value="ER DEGRADATION-ENHANCING ALPHA-MANNOSIDASE-LIKE PROTEIN 2"/>
    <property type="match status" value="1"/>
</dbReference>
<dbReference type="InterPro" id="IPR036026">
    <property type="entry name" value="Seven-hairpin_glycosidases"/>
</dbReference>
<evidence type="ECO:0000256" key="1">
    <source>
        <dbReference type="ARBA" id="ARBA00004240"/>
    </source>
</evidence>
<reference evidence="7" key="1">
    <citation type="journal article" date="2022" name="bioRxiv">
        <title>Genomics of Preaxostyla Flagellates Illuminates Evolutionary Transitions and the Path Towards Mitochondrial Loss.</title>
        <authorList>
            <person name="Novak L.V.F."/>
            <person name="Treitli S.C."/>
            <person name="Pyrih J."/>
            <person name="Halakuc P."/>
            <person name="Pipaliya S.V."/>
            <person name="Vacek V."/>
            <person name="Brzon O."/>
            <person name="Soukal P."/>
            <person name="Eme L."/>
            <person name="Dacks J.B."/>
            <person name="Karnkowska A."/>
            <person name="Elias M."/>
            <person name="Hampl V."/>
        </authorList>
    </citation>
    <scope>NUCLEOTIDE SEQUENCE</scope>
    <source>
        <strain evidence="7">RCP-MX</strain>
    </source>
</reference>
<comment type="subcellular location">
    <subcellularLocation>
        <location evidence="1">Endoplasmic reticulum</location>
    </subcellularLocation>
</comment>
<keyword evidence="6" id="KW-0732">Signal</keyword>